<keyword evidence="3" id="KW-0808">Transferase</keyword>
<dbReference type="EC" id="2.7.7.7" evidence="1"/>
<evidence type="ECO:0000256" key="1">
    <source>
        <dbReference type="ARBA" id="ARBA00012417"/>
    </source>
</evidence>
<organism evidence="11 12">
    <name type="scientific">Schaalia radingae</name>
    <dbReference type="NCBI Taxonomy" id="131110"/>
    <lineage>
        <taxon>Bacteria</taxon>
        <taxon>Bacillati</taxon>
        <taxon>Actinomycetota</taxon>
        <taxon>Actinomycetes</taxon>
        <taxon>Actinomycetales</taxon>
        <taxon>Actinomycetaceae</taxon>
        <taxon>Schaalia</taxon>
    </lineage>
</organism>
<evidence type="ECO:0000259" key="9">
    <source>
        <dbReference type="Pfam" id="PF06144"/>
    </source>
</evidence>
<evidence type="ECO:0000313" key="11">
    <source>
        <dbReference type="EMBL" id="SDT90003.1"/>
    </source>
</evidence>
<evidence type="ECO:0000256" key="8">
    <source>
        <dbReference type="ARBA" id="ARBA00049244"/>
    </source>
</evidence>
<gene>
    <name evidence="11" type="ORF">SAMN04489714_0705</name>
</gene>
<dbReference type="InterPro" id="IPR048466">
    <property type="entry name" value="DNA_pol3_delta-like_C"/>
</dbReference>
<dbReference type="Proteomes" id="UP000198976">
    <property type="component" value="Chromosome I"/>
</dbReference>
<evidence type="ECO:0000256" key="5">
    <source>
        <dbReference type="ARBA" id="ARBA00022705"/>
    </source>
</evidence>
<sequence>MARRSQSRSSDPIELAPLVLVKGSEAFLADRAVSELRRQATERDASVERVEISAATYPAGQLDVVTSPSLFGEPRLIVIPNFEVTNDELMVDLLAYIENPADDVWMIVRHNGGNRGKKVLDALKKAHVPTIAADPLKYDNEKIDLVMSEARRLHRRIEAEAAHMLVGALGSDLAEMMSALSQLMSDVEGTITTQAVHRYHSGRVEASGFDVADAALAGRTAQALTLLRHALATGVAPLMIVGALASKFRSMAYATAPRGALQSVSMNQWQFNRARRDVQGWTDTALAGAIEAIALADEEAKGLSRDPERAVEKCVLTICRLRGSARA</sequence>
<dbReference type="InterPro" id="IPR010372">
    <property type="entry name" value="DNA_pol3_delta_N"/>
</dbReference>
<protein>
    <recommendedName>
        <fullName evidence="2">DNA polymerase III subunit delta</fullName>
        <ecNumber evidence="1">2.7.7.7</ecNumber>
    </recommendedName>
</protein>
<dbReference type="EMBL" id="LT629792">
    <property type="protein sequence ID" value="SDT90003.1"/>
    <property type="molecule type" value="Genomic_DNA"/>
</dbReference>
<reference evidence="11 12" key="1">
    <citation type="submission" date="2016-10" db="EMBL/GenBank/DDBJ databases">
        <authorList>
            <person name="Varghese N."/>
            <person name="Submissions S."/>
        </authorList>
    </citation>
    <scope>NUCLEOTIDE SEQUENCE [LARGE SCALE GENOMIC DNA]</scope>
    <source>
        <strain evidence="11 12">DSM 9169</strain>
    </source>
</reference>
<dbReference type="RefSeq" id="WP_058236373.1">
    <property type="nucleotide sequence ID" value="NZ_LT629792.1"/>
</dbReference>
<dbReference type="Pfam" id="PF06144">
    <property type="entry name" value="DNA_pol3_delta"/>
    <property type="match status" value="1"/>
</dbReference>
<keyword evidence="5" id="KW-0235">DNA replication</keyword>
<evidence type="ECO:0000256" key="4">
    <source>
        <dbReference type="ARBA" id="ARBA00022695"/>
    </source>
</evidence>
<accession>A0ABY0V6M6</accession>
<dbReference type="PANTHER" id="PTHR34388">
    <property type="entry name" value="DNA POLYMERASE III SUBUNIT DELTA"/>
    <property type="match status" value="1"/>
</dbReference>
<dbReference type="PANTHER" id="PTHR34388:SF1">
    <property type="entry name" value="DNA POLYMERASE III SUBUNIT DELTA"/>
    <property type="match status" value="1"/>
</dbReference>
<evidence type="ECO:0000256" key="6">
    <source>
        <dbReference type="ARBA" id="ARBA00022932"/>
    </source>
</evidence>
<feature type="domain" description="DNA polymerase III delta subunit-like C-terminal" evidence="10">
    <location>
        <begin position="207"/>
        <end position="317"/>
    </location>
</feature>
<evidence type="ECO:0000313" key="12">
    <source>
        <dbReference type="Proteomes" id="UP000198976"/>
    </source>
</evidence>
<keyword evidence="6" id="KW-0239">DNA-directed DNA polymerase</keyword>
<evidence type="ECO:0000259" key="10">
    <source>
        <dbReference type="Pfam" id="PF21694"/>
    </source>
</evidence>
<dbReference type="SUPFAM" id="SSF52540">
    <property type="entry name" value="P-loop containing nucleoside triphosphate hydrolases"/>
    <property type="match status" value="1"/>
</dbReference>
<keyword evidence="12" id="KW-1185">Reference proteome</keyword>
<dbReference type="NCBIfam" id="TIGR01128">
    <property type="entry name" value="holA"/>
    <property type="match status" value="1"/>
</dbReference>
<dbReference type="Gene3D" id="3.40.50.300">
    <property type="entry name" value="P-loop containing nucleotide triphosphate hydrolases"/>
    <property type="match status" value="1"/>
</dbReference>
<comment type="catalytic activity">
    <reaction evidence="8">
        <text>DNA(n) + a 2'-deoxyribonucleoside 5'-triphosphate = DNA(n+1) + diphosphate</text>
        <dbReference type="Rhea" id="RHEA:22508"/>
        <dbReference type="Rhea" id="RHEA-COMP:17339"/>
        <dbReference type="Rhea" id="RHEA-COMP:17340"/>
        <dbReference type="ChEBI" id="CHEBI:33019"/>
        <dbReference type="ChEBI" id="CHEBI:61560"/>
        <dbReference type="ChEBI" id="CHEBI:173112"/>
        <dbReference type="EC" id="2.7.7.7"/>
    </reaction>
</comment>
<dbReference type="Pfam" id="PF21694">
    <property type="entry name" value="DNA_pol3_delta_C"/>
    <property type="match status" value="1"/>
</dbReference>
<evidence type="ECO:0000256" key="7">
    <source>
        <dbReference type="ARBA" id="ARBA00034754"/>
    </source>
</evidence>
<dbReference type="InterPro" id="IPR027417">
    <property type="entry name" value="P-loop_NTPase"/>
</dbReference>
<dbReference type="InterPro" id="IPR008921">
    <property type="entry name" value="DNA_pol3_clamp-load_cplx_C"/>
</dbReference>
<evidence type="ECO:0000256" key="2">
    <source>
        <dbReference type="ARBA" id="ARBA00017703"/>
    </source>
</evidence>
<keyword evidence="4" id="KW-0548">Nucleotidyltransferase</keyword>
<evidence type="ECO:0000256" key="3">
    <source>
        <dbReference type="ARBA" id="ARBA00022679"/>
    </source>
</evidence>
<comment type="similarity">
    <text evidence="7">Belongs to the DNA polymerase HolA subunit family.</text>
</comment>
<proteinExistence type="inferred from homology"/>
<dbReference type="Gene3D" id="1.20.272.10">
    <property type="match status" value="1"/>
</dbReference>
<dbReference type="InterPro" id="IPR005790">
    <property type="entry name" value="DNA_polIII_delta"/>
</dbReference>
<dbReference type="SUPFAM" id="SSF48019">
    <property type="entry name" value="post-AAA+ oligomerization domain-like"/>
    <property type="match status" value="1"/>
</dbReference>
<name>A0ABY0V6M6_9ACTO</name>
<feature type="domain" description="DNA polymerase III delta N-terminal" evidence="9">
    <location>
        <begin position="23"/>
        <end position="126"/>
    </location>
</feature>